<dbReference type="AlphaFoldDB" id="A0A933SE33"/>
<evidence type="ECO:0000313" key="2">
    <source>
        <dbReference type="Proteomes" id="UP000696931"/>
    </source>
</evidence>
<reference evidence="1" key="1">
    <citation type="submission" date="2020-07" db="EMBL/GenBank/DDBJ databases">
        <title>Huge and variable diversity of episymbiotic CPR bacteria and DPANN archaea in groundwater ecosystems.</title>
        <authorList>
            <person name="He C.Y."/>
            <person name="Keren R."/>
            <person name="Whittaker M."/>
            <person name="Farag I.F."/>
            <person name="Doudna J."/>
            <person name="Cate J.H.D."/>
            <person name="Banfield J.F."/>
        </authorList>
    </citation>
    <scope>NUCLEOTIDE SEQUENCE</scope>
    <source>
        <strain evidence="1">NC_groundwater_1813_Pr3_B-0.1um_71_17</strain>
    </source>
</reference>
<dbReference type="Proteomes" id="UP000696931">
    <property type="component" value="Unassembled WGS sequence"/>
</dbReference>
<accession>A0A933SE33</accession>
<name>A0A933SE33_UNCEI</name>
<evidence type="ECO:0000313" key="1">
    <source>
        <dbReference type="EMBL" id="MBI5170866.1"/>
    </source>
</evidence>
<comment type="caution">
    <text evidence="1">The sequence shown here is derived from an EMBL/GenBank/DDBJ whole genome shotgun (WGS) entry which is preliminary data.</text>
</comment>
<proteinExistence type="predicted"/>
<protein>
    <submittedName>
        <fullName evidence="1">Uncharacterized protein</fullName>
    </submittedName>
</protein>
<dbReference type="EMBL" id="JACRIW010000111">
    <property type="protein sequence ID" value="MBI5170866.1"/>
    <property type="molecule type" value="Genomic_DNA"/>
</dbReference>
<sequence length="208" mass="22203">MEATTRPTGTPPPNAATLTAADRWRLWSSLVRGLSHQLANASQMLTLSDPPPSAIAESRERIAQAMTALQALRRGSGTGPTLLTEVLEDVERLQSLQMDFPSTTLALEFAPDVPALACRPDEAVHLLLGVATAFKEAAGDRRAEIHLEVRPQGEGALLALREHATRPAPEPAPGMLALVESLGGSLERRADGSLSLWLPAWHRHAPGA</sequence>
<gene>
    <name evidence="1" type="ORF">HZA61_15360</name>
</gene>
<organism evidence="1 2">
    <name type="scientific">Eiseniibacteriota bacterium</name>
    <dbReference type="NCBI Taxonomy" id="2212470"/>
    <lineage>
        <taxon>Bacteria</taxon>
        <taxon>Candidatus Eiseniibacteriota</taxon>
    </lineage>
</organism>